<evidence type="ECO:0000259" key="7">
    <source>
        <dbReference type="PROSITE" id="PS50071"/>
    </source>
</evidence>
<dbReference type="OrthoDB" id="2194950at2759"/>
<evidence type="ECO:0000256" key="5">
    <source>
        <dbReference type="PROSITE-ProRule" id="PRU00108"/>
    </source>
</evidence>
<comment type="caution">
    <text evidence="8">The sequence shown here is derived from an EMBL/GenBank/DDBJ whole genome shotgun (WGS) entry which is preliminary data.</text>
</comment>
<dbReference type="RefSeq" id="XP_067545571.1">
    <property type="nucleotide sequence ID" value="XM_067687863.1"/>
</dbReference>
<dbReference type="PANTHER" id="PTHR24208:SF166">
    <property type="entry name" value="LIM HOMEOBOX TRANSCRIPTION FACTOR 1 ALPHA, ISOFORM B"/>
    <property type="match status" value="1"/>
</dbReference>
<keyword evidence="9" id="KW-1185">Reference proteome</keyword>
<dbReference type="InterPro" id="IPR009057">
    <property type="entry name" value="Homeodomain-like_sf"/>
</dbReference>
<dbReference type="GeneID" id="93646795"/>
<dbReference type="GO" id="GO:0000981">
    <property type="term" value="F:DNA-binding transcription factor activity, RNA polymerase II-specific"/>
    <property type="evidence" value="ECO:0007669"/>
    <property type="project" value="TreeGrafter"/>
</dbReference>
<comment type="subcellular location">
    <subcellularLocation>
        <location evidence="1 5 6">Nucleus</location>
    </subcellularLocation>
</comment>
<dbReference type="SMART" id="SM00389">
    <property type="entry name" value="HOX"/>
    <property type="match status" value="1"/>
</dbReference>
<dbReference type="EMBL" id="LTDL01000014">
    <property type="protein sequence ID" value="OAG31970.1"/>
    <property type="molecule type" value="Genomic_DNA"/>
</dbReference>
<dbReference type="GO" id="GO:0005634">
    <property type="term" value="C:nucleus"/>
    <property type="evidence" value="ECO:0007669"/>
    <property type="project" value="UniProtKB-SubCell"/>
</dbReference>
<evidence type="ECO:0000256" key="1">
    <source>
        <dbReference type="ARBA" id="ARBA00004123"/>
    </source>
</evidence>
<dbReference type="SUPFAM" id="SSF46689">
    <property type="entry name" value="Homeodomain-like"/>
    <property type="match status" value="1"/>
</dbReference>
<gene>
    <name evidence="8" type="ORF">NEDG_00445</name>
</gene>
<keyword evidence="2 5" id="KW-0238">DNA-binding</keyword>
<dbReference type="Proteomes" id="UP000185944">
    <property type="component" value="Unassembled WGS sequence"/>
</dbReference>
<feature type="DNA-binding region" description="Homeobox" evidence="5">
    <location>
        <begin position="3"/>
        <end position="62"/>
    </location>
</feature>
<organism evidence="8 9">
    <name type="scientific">Nematocida displodere</name>
    <dbReference type="NCBI Taxonomy" id="1805483"/>
    <lineage>
        <taxon>Eukaryota</taxon>
        <taxon>Fungi</taxon>
        <taxon>Fungi incertae sedis</taxon>
        <taxon>Microsporidia</taxon>
        <taxon>Nematocida</taxon>
    </lineage>
</organism>
<feature type="domain" description="Homeobox" evidence="7">
    <location>
        <begin position="1"/>
        <end position="61"/>
    </location>
</feature>
<keyword evidence="4 5" id="KW-0539">Nucleus</keyword>
<proteinExistence type="predicted"/>
<evidence type="ECO:0000313" key="8">
    <source>
        <dbReference type="EMBL" id="OAG31970.1"/>
    </source>
</evidence>
<dbReference type="PANTHER" id="PTHR24208">
    <property type="entry name" value="LIM/HOMEOBOX PROTEIN LHX"/>
    <property type="match status" value="1"/>
</dbReference>
<reference evidence="8 9" key="1">
    <citation type="submission" date="2016-02" db="EMBL/GenBank/DDBJ databases">
        <title>Discovery of a natural microsporidian pathogen with a broad tissue tropism in Caenorhabditis elegans.</title>
        <authorList>
            <person name="Luallen R.J."/>
            <person name="Reinke A.W."/>
            <person name="Tong L."/>
            <person name="Botts M.R."/>
            <person name="Felix M.-A."/>
            <person name="Troemel E.R."/>
        </authorList>
    </citation>
    <scope>NUCLEOTIDE SEQUENCE [LARGE SCALE GENOMIC DNA]</scope>
    <source>
        <strain evidence="8 9">JUm2807</strain>
    </source>
</reference>
<evidence type="ECO:0000256" key="6">
    <source>
        <dbReference type="RuleBase" id="RU000682"/>
    </source>
</evidence>
<evidence type="ECO:0000256" key="2">
    <source>
        <dbReference type="ARBA" id="ARBA00023125"/>
    </source>
</evidence>
<dbReference type="Gene3D" id="1.10.10.60">
    <property type="entry name" value="Homeodomain-like"/>
    <property type="match status" value="1"/>
</dbReference>
<evidence type="ECO:0000256" key="4">
    <source>
        <dbReference type="ARBA" id="ARBA00023242"/>
    </source>
</evidence>
<evidence type="ECO:0000256" key="3">
    <source>
        <dbReference type="ARBA" id="ARBA00023155"/>
    </source>
</evidence>
<protein>
    <recommendedName>
        <fullName evidence="7">Homeobox domain-containing protein</fullName>
    </recommendedName>
</protein>
<sequence length="108" mass="12772">MSERKYRARLTPTQNRFLSLVYAHNPRPDSMLRRQIAKDFGLPLRSVQVWFQNMRARDTRAKKAASESREAPCPPPFFNSSVETYEEYFTPRDADPEEPFHPFTFFTP</sequence>
<dbReference type="InterPro" id="IPR001356">
    <property type="entry name" value="HD"/>
</dbReference>
<dbReference type="VEuPathDB" id="MicrosporidiaDB:NEDG_00445"/>
<accession>A0A177EKS4</accession>
<keyword evidence="3 5" id="KW-0371">Homeobox</keyword>
<evidence type="ECO:0000313" key="9">
    <source>
        <dbReference type="Proteomes" id="UP000185944"/>
    </source>
</evidence>
<dbReference type="STRING" id="1805483.A0A177EKS4"/>
<dbReference type="Pfam" id="PF00046">
    <property type="entry name" value="Homeodomain"/>
    <property type="match status" value="1"/>
</dbReference>
<dbReference type="CDD" id="cd00086">
    <property type="entry name" value="homeodomain"/>
    <property type="match status" value="1"/>
</dbReference>
<dbReference type="AlphaFoldDB" id="A0A177EKS4"/>
<dbReference type="PROSITE" id="PS50071">
    <property type="entry name" value="HOMEOBOX_2"/>
    <property type="match status" value="1"/>
</dbReference>
<name>A0A177EKS4_9MICR</name>
<dbReference type="GO" id="GO:0000977">
    <property type="term" value="F:RNA polymerase II transcription regulatory region sequence-specific DNA binding"/>
    <property type="evidence" value="ECO:0007669"/>
    <property type="project" value="TreeGrafter"/>
</dbReference>
<dbReference type="InterPro" id="IPR050453">
    <property type="entry name" value="LIM_Homeobox_TF"/>
</dbReference>